<evidence type="ECO:0000313" key="2">
    <source>
        <dbReference type="Proteomes" id="UP001143545"/>
    </source>
</evidence>
<evidence type="ECO:0000313" key="1">
    <source>
        <dbReference type="EMBL" id="GLB51970.1"/>
    </source>
</evidence>
<evidence type="ECO:0008006" key="3">
    <source>
        <dbReference type="Google" id="ProtNLM"/>
    </source>
</evidence>
<name>A0A9W6B3X3_9FLAO</name>
<dbReference type="Pfam" id="PF01904">
    <property type="entry name" value="DUF72"/>
    <property type="match status" value="1"/>
</dbReference>
<dbReference type="AlphaFoldDB" id="A0A9W6B3X3"/>
<accession>A0A9W6B3X3</accession>
<dbReference type="Gene3D" id="3.20.20.410">
    <property type="entry name" value="Protein of unknown function UPF0759"/>
    <property type="match status" value="1"/>
</dbReference>
<sequence length="295" mass="34504">MKFGSVTHPELVDFSLPDDHPTTKDVLSRGNKPLQVSVGCAKWNKQDLKNFYPRGTKNELAYYATQFNSIELNATFYRNFPIPQFEKWYEAVPVDFKFYPKIMQRVSHLKRLNDVEEAVDECLDGFVHLKEKLGTIFLQLHNNFAPKNFDSVVKFVEQWPKELPLATEFRHTDWFNDSVVSKELYHLLGENNVTNIIVDTAGRRDLLHMRLTNLEAFVRYVGANHDSDYTRLDKWIDKIVTWESLGLEKLNFFIHQNVEEASPLLSAYFIEQLNERLNVNLRIPQTLTSNKNLFS</sequence>
<dbReference type="PANTHER" id="PTHR30348">
    <property type="entry name" value="UNCHARACTERIZED PROTEIN YECE"/>
    <property type="match status" value="1"/>
</dbReference>
<dbReference type="PANTHER" id="PTHR30348:SF9">
    <property type="entry name" value="UPF0759 PROTEIN YECE"/>
    <property type="match status" value="1"/>
</dbReference>
<dbReference type="InterPro" id="IPR036520">
    <property type="entry name" value="UPF0759_sf"/>
</dbReference>
<dbReference type="EMBL" id="BRVP01000005">
    <property type="protein sequence ID" value="GLB51970.1"/>
    <property type="molecule type" value="Genomic_DNA"/>
</dbReference>
<protein>
    <recommendedName>
        <fullName evidence="3">DUF72 domain-containing protein</fullName>
    </recommendedName>
</protein>
<reference evidence="1" key="1">
    <citation type="submission" date="2022-07" db="EMBL/GenBank/DDBJ databases">
        <title>Taxonomy of Novel Oxalotrophic and Methylotrophic Bacteria.</title>
        <authorList>
            <person name="Sahin N."/>
            <person name="Tani A."/>
        </authorList>
    </citation>
    <scope>NUCLEOTIDE SEQUENCE</scope>
    <source>
        <strain evidence="1">AM327</strain>
    </source>
</reference>
<dbReference type="RefSeq" id="WP_281753017.1">
    <property type="nucleotide sequence ID" value="NZ_BRVP01000005.1"/>
</dbReference>
<dbReference type="InterPro" id="IPR002763">
    <property type="entry name" value="DUF72"/>
</dbReference>
<dbReference type="SUPFAM" id="SSF117396">
    <property type="entry name" value="TM1631-like"/>
    <property type="match status" value="1"/>
</dbReference>
<comment type="caution">
    <text evidence="1">The sequence shown here is derived from an EMBL/GenBank/DDBJ whole genome shotgun (WGS) entry which is preliminary data.</text>
</comment>
<dbReference type="Proteomes" id="UP001143545">
    <property type="component" value="Unassembled WGS sequence"/>
</dbReference>
<gene>
    <name evidence="1" type="ORF">NBRC110019_10090</name>
</gene>
<organism evidence="1 2">
    <name type="scientific">Neptunitalea chrysea</name>
    <dbReference type="NCBI Taxonomy" id="1647581"/>
    <lineage>
        <taxon>Bacteria</taxon>
        <taxon>Pseudomonadati</taxon>
        <taxon>Bacteroidota</taxon>
        <taxon>Flavobacteriia</taxon>
        <taxon>Flavobacteriales</taxon>
        <taxon>Flavobacteriaceae</taxon>
        <taxon>Neptunitalea</taxon>
    </lineage>
</organism>
<proteinExistence type="predicted"/>
<keyword evidence="2" id="KW-1185">Reference proteome</keyword>